<keyword evidence="6" id="KW-0677">Repeat</keyword>
<evidence type="ECO:0000256" key="5">
    <source>
        <dbReference type="ARBA" id="ARBA00022729"/>
    </source>
</evidence>
<keyword evidence="3" id="KW-0964">Secreted</keyword>
<gene>
    <name evidence="10" type="ORF">GOP47_0006179</name>
</gene>
<dbReference type="FunFam" id="3.80.10.10:FF:000041">
    <property type="entry name" value="LRR receptor-like serine/threonine-protein kinase ERECTA"/>
    <property type="match status" value="1"/>
</dbReference>
<dbReference type="InterPro" id="IPR032675">
    <property type="entry name" value="LRR_dom_sf"/>
</dbReference>
<name>A0A9D4V2K4_ADICA</name>
<dbReference type="SUPFAM" id="SSF52058">
    <property type="entry name" value="L domain-like"/>
    <property type="match status" value="1"/>
</dbReference>
<evidence type="ECO:0000256" key="1">
    <source>
        <dbReference type="ARBA" id="ARBA00004191"/>
    </source>
</evidence>
<sequence length="521" mass="57004">MPSDGVEEEAGSVLTLRKAGPELGGFPEYVRLLYVRAEGGERERVGYIAVREEESVSACISVLLNQVGEAALLGFGARLLLSQLIEIYTLSRLPRSLALLPDDEEEAKMGTCLLRKLQPRRSIHSMDLSIFIPLCIVVLLAVASPAESHFSGLHFRRAIEDHQRQHVADFYSLAGTHRRTLASEQIDPLDFDNDRLRDAYIALQAWKKVIFSDPANVTASWVGPDVCMYEGVFCAPALDDPCDETVAGIDLNHKDLAGYLPEELGLLKDLALIHLNSNRFCGVVPLSFANLKLLHELDLSNNRFVGPFPNVVLSLPSLKYLDLRFNEFEGALPADLFSKDLDAIFINDNRFSSSIPPTLGLSPVSVLVLANTPVSGCVPAGIGGMSENLNEIILLNNNLTGCLNPSIGQLANLTVLDLSFNGLLGKLPETLAQLTQLEQLNVAHNAFSGNVPPEICALPNLENFTYSYNFFESEAQNCLALPSRGATFSDRQNCIPGRPAQRSFKECAAFLSHQPSCEEIV</sequence>
<comment type="subcellular location">
    <subcellularLocation>
        <location evidence="1">Secreted</location>
        <location evidence="1">Cell wall</location>
    </subcellularLocation>
</comment>
<reference evidence="10" key="1">
    <citation type="submission" date="2021-01" db="EMBL/GenBank/DDBJ databases">
        <title>Adiantum capillus-veneris genome.</title>
        <authorList>
            <person name="Fang Y."/>
            <person name="Liao Q."/>
        </authorList>
    </citation>
    <scope>NUCLEOTIDE SEQUENCE</scope>
    <source>
        <strain evidence="10">H3</strain>
        <tissue evidence="10">Leaf</tissue>
    </source>
</reference>
<comment type="caution">
    <text evidence="10">The sequence shown here is derived from an EMBL/GenBank/DDBJ whole genome shotgun (WGS) entry which is preliminary data.</text>
</comment>
<evidence type="ECO:0000256" key="8">
    <source>
        <dbReference type="ARBA" id="ARBA00023278"/>
    </source>
</evidence>
<dbReference type="InterPro" id="IPR051582">
    <property type="entry name" value="LRR_extensin-like_regulator"/>
</dbReference>
<keyword evidence="7" id="KW-0325">Glycoprotein</keyword>
<keyword evidence="5" id="KW-0732">Signal</keyword>
<keyword evidence="2" id="KW-0134">Cell wall</keyword>
<evidence type="ECO:0000256" key="2">
    <source>
        <dbReference type="ARBA" id="ARBA00022512"/>
    </source>
</evidence>
<dbReference type="EMBL" id="JABFUD020000006">
    <property type="protein sequence ID" value="KAI5078508.1"/>
    <property type="molecule type" value="Genomic_DNA"/>
</dbReference>
<dbReference type="Proteomes" id="UP000886520">
    <property type="component" value="Chromosome 6"/>
</dbReference>
<evidence type="ECO:0000313" key="10">
    <source>
        <dbReference type="EMBL" id="KAI5078508.1"/>
    </source>
</evidence>
<dbReference type="OrthoDB" id="676979at2759"/>
<protein>
    <recommendedName>
        <fullName evidence="9">Cell wall hydroxyproline-rich glycoprotein</fullName>
    </recommendedName>
</protein>
<dbReference type="PANTHER" id="PTHR32093:SF120">
    <property type="entry name" value="LEUCINE-RICH REPEAT EXTENSIN-LIKE PROTEIN 3-RELATED"/>
    <property type="match status" value="1"/>
</dbReference>
<dbReference type="FunFam" id="3.80.10.10:FF:000224">
    <property type="entry name" value="Leucine-rich repeat extensin-like protein 1"/>
    <property type="match status" value="1"/>
</dbReference>
<proteinExistence type="predicted"/>
<dbReference type="InterPro" id="IPR003591">
    <property type="entry name" value="Leu-rich_rpt_typical-subtyp"/>
</dbReference>
<dbReference type="InterPro" id="IPR001611">
    <property type="entry name" value="Leu-rich_rpt"/>
</dbReference>
<dbReference type="AlphaFoldDB" id="A0A9D4V2K4"/>
<evidence type="ECO:0000256" key="6">
    <source>
        <dbReference type="ARBA" id="ARBA00022737"/>
    </source>
</evidence>
<evidence type="ECO:0000256" key="7">
    <source>
        <dbReference type="ARBA" id="ARBA00023180"/>
    </source>
</evidence>
<keyword evidence="4" id="KW-0433">Leucine-rich repeat</keyword>
<dbReference type="SMART" id="SM00369">
    <property type="entry name" value="LRR_TYP"/>
    <property type="match status" value="3"/>
</dbReference>
<evidence type="ECO:0000256" key="4">
    <source>
        <dbReference type="ARBA" id="ARBA00022614"/>
    </source>
</evidence>
<dbReference type="Pfam" id="PF00560">
    <property type="entry name" value="LRR_1"/>
    <property type="match status" value="2"/>
</dbReference>
<dbReference type="Gene3D" id="3.80.10.10">
    <property type="entry name" value="Ribonuclease Inhibitor"/>
    <property type="match status" value="1"/>
</dbReference>
<evidence type="ECO:0000256" key="3">
    <source>
        <dbReference type="ARBA" id="ARBA00022525"/>
    </source>
</evidence>
<evidence type="ECO:0000256" key="9">
    <source>
        <dbReference type="ARBA" id="ARBA00041871"/>
    </source>
</evidence>
<organism evidence="10 11">
    <name type="scientific">Adiantum capillus-veneris</name>
    <name type="common">Maidenhair fern</name>
    <dbReference type="NCBI Taxonomy" id="13818"/>
    <lineage>
        <taxon>Eukaryota</taxon>
        <taxon>Viridiplantae</taxon>
        <taxon>Streptophyta</taxon>
        <taxon>Embryophyta</taxon>
        <taxon>Tracheophyta</taxon>
        <taxon>Polypodiopsida</taxon>
        <taxon>Polypodiidae</taxon>
        <taxon>Polypodiales</taxon>
        <taxon>Pteridineae</taxon>
        <taxon>Pteridaceae</taxon>
        <taxon>Vittarioideae</taxon>
        <taxon>Adiantum</taxon>
    </lineage>
</organism>
<accession>A0A9D4V2K4</accession>
<keyword evidence="11" id="KW-1185">Reference proteome</keyword>
<keyword evidence="8" id="KW-0379">Hydroxylation</keyword>
<feature type="non-terminal residue" evidence="10">
    <location>
        <position position="521"/>
    </location>
</feature>
<dbReference type="Pfam" id="PF13855">
    <property type="entry name" value="LRR_8"/>
    <property type="match status" value="1"/>
</dbReference>
<evidence type="ECO:0000313" key="11">
    <source>
        <dbReference type="Proteomes" id="UP000886520"/>
    </source>
</evidence>
<dbReference type="PANTHER" id="PTHR32093">
    <property type="entry name" value="LEUCINE-RICH REPEAT EXTENSIN-LIKE PROTEIN 3-RELATED"/>
    <property type="match status" value="1"/>
</dbReference>